<name>A0A9P9JG94_9HYPO</name>
<keyword evidence="2" id="KW-0732">Signal</keyword>
<dbReference type="OrthoDB" id="5089701at2759"/>
<dbReference type="Proteomes" id="UP000738349">
    <property type="component" value="Unassembled WGS sequence"/>
</dbReference>
<evidence type="ECO:0000313" key="4">
    <source>
        <dbReference type="Proteomes" id="UP000738349"/>
    </source>
</evidence>
<feature type="chain" id="PRO_5040252971" evidence="2">
    <location>
        <begin position="18"/>
        <end position="101"/>
    </location>
</feature>
<evidence type="ECO:0000256" key="2">
    <source>
        <dbReference type="SAM" id="SignalP"/>
    </source>
</evidence>
<dbReference type="AlphaFoldDB" id="A0A9P9JG94"/>
<dbReference type="InterPro" id="IPR021858">
    <property type="entry name" value="Fun_TF"/>
</dbReference>
<reference evidence="3" key="1">
    <citation type="journal article" date="2021" name="Nat. Commun.">
        <title>Genetic determinants of endophytism in the Arabidopsis root mycobiome.</title>
        <authorList>
            <person name="Mesny F."/>
            <person name="Miyauchi S."/>
            <person name="Thiergart T."/>
            <person name="Pickel B."/>
            <person name="Atanasova L."/>
            <person name="Karlsson M."/>
            <person name="Huettel B."/>
            <person name="Barry K.W."/>
            <person name="Haridas S."/>
            <person name="Chen C."/>
            <person name="Bauer D."/>
            <person name="Andreopoulos W."/>
            <person name="Pangilinan J."/>
            <person name="LaButti K."/>
            <person name="Riley R."/>
            <person name="Lipzen A."/>
            <person name="Clum A."/>
            <person name="Drula E."/>
            <person name="Henrissat B."/>
            <person name="Kohler A."/>
            <person name="Grigoriev I.V."/>
            <person name="Martin F.M."/>
            <person name="Hacquard S."/>
        </authorList>
    </citation>
    <scope>NUCLEOTIDE SEQUENCE</scope>
    <source>
        <strain evidence="3">MPI-CAGE-AT-0147</strain>
    </source>
</reference>
<organism evidence="3 4">
    <name type="scientific">Dactylonectria macrodidyma</name>
    <dbReference type="NCBI Taxonomy" id="307937"/>
    <lineage>
        <taxon>Eukaryota</taxon>
        <taxon>Fungi</taxon>
        <taxon>Dikarya</taxon>
        <taxon>Ascomycota</taxon>
        <taxon>Pezizomycotina</taxon>
        <taxon>Sordariomycetes</taxon>
        <taxon>Hypocreomycetidae</taxon>
        <taxon>Hypocreales</taxon>
        <taxon>Nectriaceae</taxon>
        <taxon>Dactylonectria</taxon>
    </lineage>
</organism>
<keyword evidence="4" id="KW-1185">Reference proteome</keyword>
<keyword evidence="1" id="KW-0539">Nucleus</keyword>
<feature type="signal peptide" evidence="2">
    <location>
        <begin position="1"/>
        <end position="17"/>
    </location>
</feature>
<dbReference type="EMBL" id="JAGMUV010000002">
    <property type="protein sequence ID" value="KAH7170029.1"/>
    <property type="molecule type" value="Genomic_DNA"/>
</dbReference>
<protein>
    <submittedName>
        <fullName evidence="3">Uncharacterized protein</fullName>
    </submittedName>
</protein>
<comment type="caution">
    <text evidence="3">The sequence shown here is derived from an EMBL/GenBank/DDBJ whole genome shotgun (WGS) entry which is preliminary data.</text>
</comment>
<evidence type="ECO:0000256" key="1">
    <source>
        <dbReference type="ARBA" id="ARBA00023242"/>
    </source>
</evidence>
<proteinExistence type="predicted"/>
<accession>A0A9P9JG94</accession>
<gene>
    <name evidence="3" type="ORF">EDB81DRAFT_908470</name>
</gene>
<evidence type="ECO:0000313" key="3">
    <source>
        <dbReference type="EMBL" id="KAH7170029.1"/>
    </source>
</evidence>
<dbReference type="Pfam" id="PF11951">
    <property type="entry name" value="Fungal_trans_2"/>
    <property type="match status" value="1"/>
</dbReference>
<sequence>MSHAPTSLLYAVLAVSAFNWDNIYLEDSNSTTYWRNVGKGFWHGAKKELQRTCETELAAEKSSKYKDILMAILTMVTITVVTGQQEEGRPCLLNAELFIGL</sequence>